<dbReference type="CDD" id="cd01130">
    <property type="entry name" value="VirB11-like_ATPase"/>
    <property type="match status" value="1"/>
</dbReference>
<dbReference type="Pfam" id="PF00437">
    <property type="entry name" value="T2SSE"/>
    <property type="match status" value="1"/>
</dbReference>
<protein>
    <submittedName>
        <fullName evidence="3">Flp pilus assembly complex ATPase component TadA</fullName>
    </submittedName>
</protein>
<feature type="domain" description="Bacterial type II secretion system protein E" evidence="2">
    <location>
        <begin position="65"/>
        <end position="326"/>
    </location>
</feature>
<dbReference type="GO" id="GO:0016887">
    <property type="term" value="F:ATP hydrolysis activity"/>
    <property type="evidence" value="ECO:0007669"/>
    <property type="project" value="InterPro"/>
</dbReference>
<dbReference type="EMBL" id="DXEK01000150">
    <property type="protein sequence ID" value="HIX77698.1"/>
    <property type="molecule type" value="Genomic_DNA"/>
</dbReference>
<proteinExistence type="inferred from homology"/>
<accession>A0A9D2BIV3</accession>
<gene>
    <name evidence="3" type="primary">tadA</name>
    <name evidence="3" type="ORF">H9734_08920</name>
</gene>
<evidence type="ECO:0000313" key="4">
    <source>
        <dbReference type="Proteomes" id="UP000886890"/>
    </source>
</evidence>
<evidence type="ECO:0000313" key="3">
    <source>
        <dbReference type="EMBL" id="HIX77698.1"/>
    </source>
</evidence>
<organism evidence="3 4">
    <name type="scientific">Candidatus Fusicatenibacter merdavium</name>
    <dbReference type="NCBI Taxonomy" id="2838600"/>
    <lineage>
        <taxon>Bacteria</taxon>
        <taxon>Bacillati</taxon>
        <taxon>Bacillota</taxon>
        <taxon>Clostridia</taxon>
        <taxon>Lachnospirales</taxon>
        <taxon>Lachnospiraceae</taxon>
        <taxon>Fusicatenibacter</taxon>
    </lineage>
</organism>
<dbReference type="InterPro" id="IPR001482">
    <property type="entry name" value="T2SS/T4SS_dom"/>
</dbReference>
<dbReference type="Gene3D" id="3.30.450.380">
    <property type="match status" value="1"/>
</dbReference>
<comment type="caution">
    <text evidence="3">The sequence shown here is derived from an EMBL/GenBank/DDBJ whole genome shotgun (WGS) entry which is preliminary data.</text>
</comment>
<dbReference type="Proteomes" id="UP000886890">
    <property type="component" value="Unassembled WGS sequence"/>
</dbReference>
<sequence length="392" mass="44254">MKEAEALRPLLLEEIDITKEPEDDKILELIDRLILGEEITRKLPVKRKLEVRQELFYSVRRLDVLQELLDDPDVTEIMVNGYDTIFVEKRGKIFFYGKQFTSKEKLEDIIQQIAGSCNRVVNEQTPIVDARLENGDRVNVVLRPVALNGPILTIRRFPEHPITMAQLISRNCISGEAADFLNRLVQAKYSILVGGGTSTGKTTFLNALSSYIPSGERIITIEDNAELQIQGIENLVRLEAREIHLEGQQSITIRDLIRTSLRMRPSRIIIGEVRGAEAWDFLQALNTGHNGSLGTAHANSTEDMLGRLESMVLMGMDLPLEAIRRQIVSGVEILVHLERDSGGERHVEEISEIDGIRGGVIVLNPLFQWEHGKGLRECGTLKNTKKLERLRN</sequence>
<dbReference type="PANTHER" id="PTHR30486:SF6">
    <property type="entry name" value="TYPE IV PILUS RETRACTATION ATPASE PILT"/>
    <property type="match status" value="1"/>
</dbReference>
<dbReference type="InterPro" id="IPR050921">
    <property type="entry name" value="T4SS_GSP_E_ATPase"/>
</dbReference>
<dbReference type="AlphaFoldDB" id="A0A9D2BIV3"/>
<dbReference type="PANTHER" id="PTHR30486">
    <property type="entry name" value="TWITCHING MOTILITY PROTEIN PILT"/>
    <property type="match status" value="1"/>
</dbReference>
<evidence type="ECO:0000256" key="1">
    <source>
        <dbReference type="ARBA" id="ARBA00006611"/>
    </source>
</evidence>
<dbReference type="SUPFAM" id="SSF52540">
    <property type="entry name" value="P-loop containing nucleoside triphosphate hydrolases"/>
    <property type="match status" value="1"/>
</dbReference>
<evidence type="ECO:0000259" key="2">
    <source>
        <dbReference type="Pfam" id="PF00437"/>
    </source>
</evidence>
<dbReference type="InterPro" id="IPR027417">
    <property type="entry name" value="P-loop_NTPase"/>
</dbReference>
<comment type="similarity">
    <text evidence="1">Belongs to the GSP E family.</text>
</comment>
<name>A0A9D2BIV3_9FIRM</name>
<dbReference type="Gene3D" id="3.40.50.300">
    <property type="entry name" value="P-loop containing nucleotide triphosphate hydrolases"/>
    <property type="match status" value="1"/>
</dbReference>
<reference evidence="3" key="2">
    <citation type="submission" date="2021-04" db="EMBL/GenBank/DDBJ databases">
        <authorList>
            <person name="Gilroy R."/>
        </authorList>
    </citation>
    <scope>NUCLEOTIDE SEQUENCE</scope>
    <source>
        <strain evidence="3">CHK183-1962</strain>
    </source>
</reference>
<reference evidence="3" key="1">
    <citation type="journal article" date="2021" name="PeerJ">
        <title>Extensive microbial diversity within the chicken gut microbiome revealed by metagenomics and culture.</title>
        <authorList>
            <person name="Gilroy R."/>
            <person name="Ravi A."/>
            <person name="Getino M."/>
            <person name="Pursley I."/>
            <person name="Horton D.L."/>
            <person name="Alikhan N.F."/>
            <person name="Baker D."/>
            <person name="Gharbi K."/>
            <person name="Hall N."/>
            <person name="Watson M."/>
            <person name="Adriaenssens E.M."/>
            <person name="Foster-Nyarko E."/>
            <person name="Jarju S."/>
            <person name="Secka A."/>
            <person name="Antonio M."/>
            <person name="Oren A."/>
            <person name="Chaudhuri R.R."/>
            <person name="La Ragione R."/>
            <person name="Hildebrand F."/>
            <person name="Pallen M.J."/>
        </authorList>
    </citation>
    <scope>NUCLEOTIDE SEQUENCE</scope>
    <source>
        <strain evidence="3">CHK183-1962</strain>
    </source>
</reference>